<dbReference type="Pfam" id="PF05014">
    <property type="entry name" value="Nuc_deoxyrib_tr"/>
    <property type="match status" value="1"/>
</dbReference>
<dbReference type="GO" id="GO:0016740">
    <property type="term" value="F:transferase activity"/>
    <property type="evidence" value="ECO:0007669"/>
    <property type="project" value="UniProtKB-KW"/>
</dbReference>
<dbReference type="Gene3D" id="3.40.50.450">
    <property type="match status" value="1"/>
</dbReference>
<comment type="caution">
    <text evidence="1">The sequence shown here is derived from an EMBL/GenBank/DDBJ whole genome shotgun (WGS) entry which is preliminary data.</text>
</comment>
<organism evidence="1 2">
    <name type="scientific">Gaiella occulta</name>
    <dbReference type="NCBI Taxonomy" id="1002870"/>
    <lineage>
        <taxon>Bacteria</taxon>
        <taxon>Bacillati</taxon>
        <taxon>Actinomycetota</taxon>
        <taxon>Thermoleophilia</taxon>
        <taxon>Gaiellales</taxon>
        <taxon>Gaiellaceae</taxon>
        <taxon>Gaiella</taxon>
    </lineage>
</organism>
<sequence>MKRVYLAGPPYADEYRRRAAALLRESGCEPVDPMRRDFRGRTEGHEAEIVEGDLAEIDSCDAVLASFSAPDEGTAMEAWYAHGRGKPVVAYTGGTPPHPWTVYVADAVCAELEKAVAALVGLRRQA</sequence>
<protein>
    <submittedName>
        <fullName evidence="1">Nucleoside 2-deoxyribosyltransferase</fullName>
    </submittedName>
</protein>
<dbReference type="OrthoDB" id="9795789at2"/>
<dbReference type="SUPFAM" id="SSF52309">
    <property type="entry name" value="N-(deoxy)ribosyltransferase-like"/>
    <property type="match status" value="1"/>
</dbReference>
<dbReference type="InterPro" id="IPR007710">
    <property type="entry name" value="Nucleoside_deoxyribTrfase"/>
</dbReference>
<evidence type="ECO:0000313" key="1">
    <source>
        <dbReference type="EMBL" id="RDI75595.1"/>
    </source>
</evidence>
<dbReference type="AlphaFoldDB" id="A0A7M2Z0P2"/>
<dbReference type="RefSeq" id="WP_114794506.1">
    <property type="nucleotide sequence ID" value="NZ_QQZY01000001.1"/>
</dbReference>
<dbReference type="EMBL" id="QQZY01000001">
    <property type="protein sequence ID" value="RDI75595.1"/>
    <property type="molecule type" value="Genomic_DNA"/>
</dbReference>
<name>A0A7M2Z0P2_9ACTN</name>
<proteinExistence type="predicted"/>
<gene>
    <name evidence="1" type="ORF">Gocc_0014</name>
</gene>
<dbReference type="Proteomes" id="UP000254134">
    <property type="component" value="Unassembled WGS sequence"/>
</dbReference>
<keyword evidence="2" id="KW-1185">Reference proteome</keyword>
<keyword evidence="1" id="KW-0808">Transferase</keyword>
<evidence type="ECO:0000313" key="2">
    <source>
        <dbReference type="Proteomes" id="UP000254134"/>
    </source>
</evidence>
<reference evidence="1 2" key="1">
    <citation type="submission" date="2018-07" db="EMBL/GenBank/DDBJ databases">
        <title>High-quality-draft genome sequence of Gaiella occulta.</title>
        <authorList>
            <person name="Severino R."/>
            <person name="Froufe H.J.C."/>
            <person name="Rainey F.A."/>
            <person name="Barroso C."/>
            <person name="Albuquerque L."/>
            <person name="Lobo-Da-Cunha A."/>
            <person name="Da Costa M.S."/>
            <person name="Egas C."/>
        </authorList>
    </citation>
    <scope>NUCLEOTIDE SEQUENCE [LARGE SCALE GENOMIC DNA]</scope>
    <source>
        <strain evidence="1 2">F2-233</strain>
    </source>
</reference>
<reference evidence="2" key="2">
    <citation type="journal article" date="2019" name="MicrobiologyOpen">
        <title>High-quality draft genome sequence of Gaiella occulta isolated from a 150 meter deep mineral water borehole and comparison with the genome sequences of other deep-branching lineages of the phylum Actinobacteria.</title>
        <authorList>
            <person name="Severino R."/>
            <person name="Froufe H.J.C."/>
            <person name="Barroso C."/>
            <person name="Albuquerque L."/>
            <person name="Lobo-da-Cunha A."/>
            <person name="da Costa M.S."/>
            <person name="Egas C."/>
        </authorList>
    </citation>
    <scope>NUCLEOTIDE SEQUENCE [LARGE SCALE GENOMIC DNA]</scope>
    <source>
        <strain evidence="2">F2-233</strain>
    </source>
</reference>
<accession>A0A7M2Z0P2</accession>